<dbReference type="PANTHER" id="PTHR43420:SF12">
    <property type="entry name" value="N-ACETYLTRANSFERASE DOMAIN-CONTAINING PROTEIN"/>
    <property type="match status" value="1"/>
</dbReference>
<dbReference type="GO" id="GO:0008080">
    <property type="term" value="F:N-acetyltransferase activity"/>
    <property type="evidence" value="ECO:0007669"/>
    <property type="project" value="InterPro"/>
</dbReference>
<feature type="domain" description="N-acetyltransferase" evidence="5">
    <location>
        <begin position="5"/>
        <end position="150"/>
    </location>
</feature>
<proteinExistence type="inferred from homology"/>
<dbReference type="PANTHER" id="PTHR43420">
    <property type="entry name" value="ACETYLTRANSFERASE"/>
    <property type="match status" value="1"/>
</dbReference>
<dbReference type="SUPFAM" id="SSF55729">
    <property type="entry name" value="Acyl-CoA N-acyltransferases (Nat)"/>
    <property type="match status" value="1"/>
</dbReference>
<dbReference type="InterPro" id="IPR006464">
    <property type="entry name" value="AcTrfase_RimI/Ard1"/>
</dbReference>
<evidence type="ECO:0000313" key="6">
    <source>
        <dbReference type="EMBL" id="KKL27760.1"/>
    </source>
</evidence>
<dbReference type="Pfam" id="PF00583">
    <property type="entry name" value="Acetyltransf_1"/>
    <property type="match status" value="1"/>
</dbReference>
<accession>A0A0F9C0Q2</accession>
<keyword evidence="3" id="KW-0808">Transferase</keyword>
<comment type="similarity">
    <text evidence="1">Belongs to the acetyltransferase family. RimI subfamily.</text>
</comment>
<name>A0A0F9C0Q2_9ZZZZ</name>
<gene>
    <name evidence="6" type="ORF">LCGC14_2381940</name>
</gene>
<dbReference type="NCBIfam" id="TIGR01575">
    <property type="entry name" value="rimI"/>
    <property type="match status" value="1"/>
</dbReference>
<keyword evidence="4" id="KW-0012">Acyltransferase</keyword>
<dbReference type="InterPro" id="IPR000182">
    <property type="entry name" value="GNAT_dom"/>
</dbReference>
<dbReference type="Gene3D" id="3.40.630.30">
    <property type="match status" value="1"/>
</dbReference>
<organism evidence="6">
    <name type="scientific">marine sediment metagenome</name>
    <dbReference type="NCBI Taxonomy" id="412755"/>
    <lineage>
        <taxon>unclassified sequences</taxon>
        <taxon>metagenomes</taxon>
        <taxon>ecological metagenomes</taxon>
    </lineage>
</organism>
<dbReference type="EMBL" id="LAZR01035347">
    <property type="protein sequence ID" value="KKL27760.1"/>
    <property type="molecule type" value="Genomic_DNA"/>
</dbReference>
<dbReference type="AlphaFoldDB" id="A0A0F9C0Q2"/>
<dbReference type="InterPro" id="IPR050680">
    <property type="entry name" value="YpeA/RimI_acetyltransf"/>
</dbReference>
<evidence type="ECO:0000256" key="4">
    <source>
        <dbReference type="ARBA" id="ARBA00023315"/>
    </source>
</evidence>
<evidence type="ECO:0000256" key="3">
    <source>
        <dbReference type="ARBA" id="ARBA00022679"/>
    </source>
</evidence>
<comment type="caution">
    <text evidence="6">The sequence shown here is derived from an EMBL/GenBank/DDBJ whole genome shotgun (WGS) entry which is preliminary data.</text>
</comment>
<evidence type="ECO:0000256" key="2">
    <source>
        <dbReference type="ARBA" id="ARBA00022490"/>
    </source>
</evidence>
<protein>
    <recommendedName>
        <fullName evidence="5">N-acetyltransferase domain-containing protein</fullName>
    </recommendedName>
</protein>
<dbReference type="CDD" id="cd04301">
    <property type="entry name" value="NAT_SF"/>
    <property type="match status" value="1"/>
</dbReference>
<reference evidence="6" key="1">
    <citation type="journal article" date="2015" name="Nature">
        <title>Complex archaea that bridge the gap between prokaryotes and eukaryotes.</title>
        <authorList>
            <person name="Spang A."/>
            <person name="Saw J.H."/>
            <person name="Jorgensen S.L."/>
            <person name="Zaremba-Niedzwiedzka K."/>
            <person name="Martijn J."/>
            <person name="Lind A.E."/>
            <person name="van Eijk R."/>
            <person name="Schleper C."/>
            <person name="Guy L."/>
            <person name="Ettema T.J."/>
        </authorList>
    </citation>
    <scope>NUCLEOTIDE SEQUENCE</scope>
</reference>
<sequence>MQGEIKIRRMRKEDIPKASHIERLSFPNPWSSNIFSVELEKEDFAFYYVMEYQHSLVAYGGYWKIRNEAHLVTFAVHPSFRRKGLGSQLLQHLLKEIEKQNLDKVTLEVRSSNSTAQKFYQEFAFKRIAIRPQYYIDTNEDAIVYWKILHPPLHHKPA</sequence>
<evidence type="ECO:0000256" key="1">
    <source>
        <dbReference type="ARBA" id="ARBA00005395"/>
    </source>
</evidence>
<dbReference type="InterPro" id="IPR016181">
    <property type="entry name" value="Acyl_CoA_acyltransferase"/>
</dbReference>
<keyword evidence="2" id="KW-0963">Cytoplasm</keyword>
<evidence type="ECO:0000259" key="5">
    <source>
        <dbReference type="PROSITE" id="PS51186"/>
    </source>
</evidence>
<dbReference type="PROSITE" id="PS51186">
    <property type="entry name" value="GNAT"/>
    <property type="match status" value="1"/>
</dbReference>